<evidence type="ECO:0000256" key="3">
    <source>
        <dbReference type="ARBA" id="ARBA00023163"/>
    </source>
</evidence>
<dbReference type="Gene3D" id="1.10.10.60">
    <property type="entry name" value="Homeodomain-like"/>
    <property type="match status" value="1"/>
</dbReference>
<dbReference type="InterPro" id="IPR018060">
    <property type="entry name" value="HTH_AraC"/>
</dbReference>
<dbReference type="GO" id="GO:0003700">
    <property type="term" value="F:DNA-binding transcription factor activity"/>
    <property type="evidence" value="ECO:0007669"/>
    <property type="project" value="InterPro"/>
</dbReference>
<accession>A0A4R7W1X2</accession>
<dbReference type="AlphaFoldDB" id="A0A4R7W1X2"/>
<evidence type="ECO:0000313" key="6">
    <source>
        <dbReference type="Proteomes" id="UP000294927"/>
    </source>
</evidence>
<comment type="caution">
    <text evidence="5">The sequence shown here is derived from an EMBL/GenBank/DDBJ whole genome shotgun (WGS) entry which is preliminary data.</text>
</comment>
<protein>
    <submittedName>
        <fullName evidence="5">Helix-turn-helix protein</fullName>
    </submittedName>
</protein>
<reference evidence="5 6" key="1">
    <citation type="submission" date="2019-03" db="EMBL/GenBank/DDBJ databases">
        <title>Genomic Encyclopedia of Archaeal and Bacterial Type Strains, Phase II (KMG-II): from individual species to whole genera.</title>
        <authorList>
            <person name="Goeker M."/>
        </authorList>
    </citation>
    <scope>NUCLEOTIDE SEQUENCE [LARGE SCALE GENOMIC DNA]</scope>
    <source>
        <strain evidence="5 6">DSM 45499</strain>
    </source>
</reference>
<dbReference type="PRINTS" id="PR00032">
    <property type="entry name" value="HTHARAC"/>
</dbReference>
<name>A0A4R7W1X2_9PSEU</name>
<feature type="domain" description="HTH araC/xylS-type" evidence="4">
    <location>
        <begin position="1"/>
        <end position="66"/>
    </location>
</feature>
<dbReference type="EMBL" id="SOCP01000002">
    <property type="protein sequence ID" value="TDV56484.1"/>
    <property type="molecule type" value="Genomic_DNA"/>
</dbReference>
<dbReference type="GO" id="GO:0043565">
    <property type="term" value="F:sequence-specific DNA binding"/>
    <property type="evidence" value="ECO:0007669"/>
    <property type="project" value="InterPro"/>
</dbReference>
<dbReference type="RefSeq" id="WP_208297416.1">
    <property type="nucleotide sequence ID" value="NZ_SOCP01000002.1"/>
</dbReference>
<evidence type="ECO:0000256" key="2">
    <source>
        <dbReference type="ARBA" id="ARBA00023125"/>
    </source>
</evidence>
<dbReference type="Proteomes" id="UP000294927">
    <property type="component" value="Unassembled WGS sequence"/>
</dbReference>
<keyword evidence="6" id="KW-1185">Reference proteome</keyword>
<gene>
    <name evidence="5" type="ORF">CLV71_102551</name>
</gene>
<keyword evidence="1" id="KW-0805">Transcription regulation</keyword>
<proteinExistence type="predicted"/>
<evidence type="ECO:0000259" key="4">
    <source>
        <dbReference type="PROSITE" id="PS01124"/>
    </source>
</evidence>
<dbReference type="Pfam" id="PF12833">
    <property type="entry name" value="HTH_18"/>
    <property type="match status" value="1"/>
</dbReference>
<keyword evidence="3" id="KW-0804">Transcription</keyword>
<dbReference type="InterPro" id="IPR020449">
    <property type="entry name" value="Tscrpt_reg_AraC-type_HTH"/>
</dbReference>
<sequence>MFAAVGTSVPRHILARRLDAAHGVLTTDRELLTADVAARCGFTSAAYFSRTFHERFGVTAGEVRHGG</sequence>
<evidence type="ECO:0000256" key="1">
    <source>
        <dbReference type="ARBA" id="ARBA00023015"/>
    </source>
</evidence>
<keyword evidence="2" id="KW-0238">DNA-binding</keyword>
<evidence type="ECO:0000313" key="5">
    <source>
        <dbReference type="EMBL" id="TDV56484.1"/>
    </source>
</evidence>
<dbReference type="PROSITE" id="PS01124">
    <property type="entry name" value="HTH_ARAC_FAMILY_2"/>
    <property type="match status" value="1"/>
</dbReference>
<organism evidence="5 6">
    <name type="scientific">Actinophytocola oryzae</name>
    <dbReference type="NCBI Taxonomy" id="502181"/>
    <lineage>
        <taxon>Bacteria</taxon>
        <taxon>Bacillati</taxon>
        <taxon>Actinomycetota</taxon>
        <taxon>Actinomycetes</taxon>
        <taxon>Pseudonocardiales</taxon>
        <taxon>Pseudonocardiaceae</taxon>
    </lineage>
</organism>
<dbReference type="InterPro" id="IPR009057">
    <property type="entry name" value="Homeodomain-like_sf"/>
</dbReference>
<dbReference type="SUPFAM" id="SSF46689">
    <property type="entry name" value="Homeodomain-like"/>
    <property type="match status" value="1"/>
</dbReference>
<dbReference type="SMART" id="SM00342">
    <property type="entry name" value="HTH_ARAC"/>
    <property type="match status" value="1"/>
</dbReference>